<keyword evidence="2" id="KW-0969">Cilium</keyword>
<keyword evidence="2" id="KW-0282">Flagellum</keyword>
<feature type="compositionally biased region" description="Low complexity" evidence="1">
    <location>
        <begin position="405"/>
        <end position="418"/>
    </location>
</feature>
<proteinExistence type="predicted"/>
<dbReference type="AlphaFoldDB" id="A0A9X2MSE8"/>
<evidence type="ECO:0000256" key="1">
    <source>
        <dbReference type="SAM" id="MobiDB-lite"/>
    </source>
</evidence>
<organism evidence="2 3">
    <name type="scientific">Paenibacillus soyae</name>
    <dbReference type="NCBI Taxonomy" id="2969249"/>
    <lineage>
        <taxon>Bacteria</taxon>
        <taxon>Bacillati</taxon>
        <taxon>Bacillota</taxon>
        <taxon>Bacilli</taxon>
        <taxon>Bacillales</taxon>
        <taxon>Paenibacillaceae</taxon>
        <taxon>Paenibacillus</taxon>
    </lineage>
</organism>
<dbReference type="RefSeq" id="WP_257446669.1">
    <property type="nucleotide sequence ID" value="NZ_JANIPJ010000009.1"/>
</dbReference>
<feature type="region of interest" description="Disordered" evidence="1">
    <location>
        <begin position="610"/>
        <end position="657"/>
    </location>
</feature>
<feature type="region of interest" description="Disordered" evidence="1">
    <location>
        <begin position="274"/>
        <end position="301"/>
    </location>
</feature>
<keyword evidence="3" id="KW-1185">Reference proteome</keyword>
<gene>
    <name evidence="2" type="ORF">NQZ67_14000</name>
</gene>
<evidence type="ECO:0000313" key="2">
    <source>
        <dbReference type="EMBL" id="MCR2804993.1"/>
    </source>
</evidence>
<evidence type="ECO:0000313" key="3">
    <source>
        <dbReference type="Proteomes" id="UP001141950"/>
    </source>
</evidence>
<dbReference type="EMBL" id="JANIPJ010000009">
    <property type="protein sequence ID" value="MCR2804993.1"/>
    <property type="molecule type" value="Genomic_DNA"/>
</dbReference>
<feature type="compositionally biased region" description="Polar residues" evidence="1">
    <location>
        <begin position="357"/>
        <end position="373"/>
    </location>
</feature>
<reference evidence="2" key="1">
    <citation type="submission" date="2022-08" db="EMBL/GenBank/DDBJ databases">
        <title>The genomic sequence of strain Paenibacillus sp. SCIV0701.</title>
        <authorList>
            <person name="Zhao H."/>
        </authorList>
    </citation>
    <scope>NUCLEOTIDE SEQUENCE</scope>
    <source>
        <strain evidence="2">SCIV0701</strain>
    </source>
</reference>
<sequence length="657" mass="68403">MNIGQIMRGLMGESASGDVKAMELKVGQVVRGVVLQTFDNNEALVQINGVQVRAKLEMPLTAGQSAILQVQPESNGSLIVMKAVDPSQSGLMDDTFKEFAKMLGLPDQRWALEIVKDLRREGFLFNRTTAKAFQEAALAKPTGVDLEQWMTAAAATFKRGLPMTQATIASMSQTMFGKSVHELLDSLQSQLKSFVSAQSGGAAADEGAGGAQAAGNRVLALLEQGAAMLRGGFASQEPEQPAPPVKASGTVPIAVTDVNHGGAKEVVKAAIAGTGNQEEGRPPAANESGQTAANGAAKPVLTTGSGSANWLSGMMKWMGVDHEHQLAKAATATPSPHAETLSANGAPAADAPDQEAVNRTQMTRATGNAQEELTSGGGERKAVAAPEPQKAANTPTQNANVKGEAPAGGPTASAAASGNVQGSELGARQAVSAGAFALPGQLMAMAEISTQPDAPVGAGASVSAGNQAESLKSALLSLISAGDTPQALKETAQQMVNQITGQQLLLTPERNNSVFTHVTMFIPFQNADGESTASVHIQTRRGKRGELDAENCRLLFNLTMSSLGDTLVDVNVADKIVSLNIWNDHPAISELVESSRTDIAERLQETGYQLSSLRTTPLPTRGEQEQAVAQPSKGKSQSPPDLSQFASTRYKGVDFRA</sequence>
<dbReference type="Proteomes" id="UP001141950">
    <property type="component" value="Unassembled WGS sequence"/>
</dbReference>
<keyword evidence="2" id="KW-0966">Cell projection</keyword>
<feature type="compositionally biased region" description="Polar residues" evidence="1">
    <location>
        <begin position="391"/>
        <end position="400"/>
    </location>
</feature>
<feature type="compositionally biased region" description="Polar residues" evidence="1">
    <location>
        <begin position="627"/>
        <end position="647"/>
    </location>
</feature>
<accession>A0A9X2MSE8</accession>
<protein>
    <submittedName>
        <fullName evidence="2">Flagellar hook-length control protein FliK</fullName>
    </submittedName>
</protein>
<feature type="region of interest" description="Disordered" evidence="1">
    <location>
        <begin position="327"/>
        <end position="420"/>
    </location>
</feature>
<comment type="caution">
    <text evidence="2">The sequence shown here is derived from an EMBL/GenBank/DDBJ whole genome shotgun (WGS) entry which is preliminary data.</text>
</comment>
<name>A0A9X2MSE8_9BACL</name>